<evidence type="ECO:0000256" key="1">
    <source>
        <dbReference type="SAM" id="MobiDB-lite"/>
    </source>
</evidence>
<keyword evidence="3" id="KW-1185">Reference proteome</keyword>
<dbReference type="InParanoid" id="B9S0W8"/>
<reference evidence="3" key="1">
    <citation type="journal article" date="2010" name="Nat. Biotechnol.">
        <title>Draft genome sequence of the oilseed species Ricinus communis.</title>
        <authorList>
            <person name="Chan A.P."/>
            <person name="Crabtree J."/>
            <person name="Zhao Q."/>
            <person name="Lorenzi H."/>
            <person name="Orvis J."/>
            <person name="Puiu D."/>
            <person name="Melake-Berhan A."/>
            <person name="Jones K.M."/>
            <person name="Redman J."/>
            <person name="Chen G."/>
            <person name="Cahoon E.B."/>
            <person name="Gedil M."/>
            <person name="Stanke M."/>
            <person name="Haas B.J."/>
            <person name="Wortman J.R."/>
            <person name="Fraser-Liggett C.M."/>
            <person name="Ravel J."/>
            <person name="Rabinowicz P.D."/>
        </authorList>
    </citation>
    <scope>NUCLEOTIDE SEQUENCE [LARGE SCALE GENOMIC DNA]</scope>
    <source>
        <strain evidence="3">cv. Hale</strain>
    </source>
</reference>
<proteinExistence type="predicted"/>
<organism evidence="2 3">
    <name type="scientific">Ricinus communis</name>
    <name type="common">Castor bean</name>
    <dbReference type="NCBI Taxonomy" id="3988"/>
    <lineage>
        <taxon>Eukaryota</taxon>
        <taxon>Viridiplantae</taxon>
        <taxon>Streptophyta</taxon>
        <taxon>Embryophyta</taxon>
        <taxon>Tracheophyta</taxon>
        <taxon>Spermatophyta</taxon>
        <taxon>Magnoliopsida</taxon>
        <taxon>eudicotyledons</taxon>
        <taxon>Gunneridae</taxon>
        <taxon>Pentapetalae</taxon>
        <taxon>rosids</taxon>
        <taxon>fabids</taxon>
        <taxon>Malpighiales</taxon>
        <taxon>Euphorbiaceae</taxon>
        <taxon>Acalyphoideae</taxon>
        <taxon>Acalypheae</taxon>
        <taxon>Ricinus</taxon>
    </lineage>
</organism>
<dbReference type="Proteomes" id="UP000008311">
    <property type="component" value="Unassembled WGS sequence"/>
</dbReference>
<sequence>MANSRIARFITEVAPPQYISVIRRRASKMLDTINEEERDVSPSNSLASAPTSPASASTNAASASAAAPVATNSKYFPRRVQRSFSVFQN</sequence>
<accession>B9S0W8</accession>
<dbReference type="OMA" id="FTSPCSA"/>
<gene>
    <name evidence="2" type="ORF">RCOM_0630180</name>
</gene>
<dbReference type="eggNOG" id="ENOG502S76P">
    <property type="taxonomic scope" value="Eukaryota"/>
</dbReference>
<dbReference type="PANTHER" id="PTHR35101">
    <property type="entry name" value="OS02G0162600 PROTEIN"/>
    <property type="match status" value="1"/>
</dbReference>
<name>B9S0W8_RICCO</name>
<dbReference type="EMBL" id="EQ973842">
    <property type="protein sequence ID" value="EEF42610.1"/>
    <property type="molecule type" value="Genomic_DNA"/>
</dbReference>
<protein>
    <submittedName>
        <fullName evidence="2">Uncharacterized protein</fullName>
    </submittedName>
</protein>
<dbReference type="OrthoDB" id="783496at2759"/>
<feature type="compositionally biased region" description="Low complexity" evidence="1">
    <location>
        <begin position="41"/>
        <end position="69"/>
    </location>
</feature>
<dbReference type="AlphaFoldDB" id="B9S0W8"/>
<evidence type="ECO:0000313" key="2">
    <source>
        <dbReference type="EMBL" id="EEF42610.1"/>
    </source>
</evidence>
<feature type="region of interest" description="Disordered" evidence="1">
    <location>
        <begin position="35"/>
        <end position="69"/>
    </location>
</feature>
<evidence type="ECO:0000313" key="3">
    <source>
        <dbReference type="Proteomes" id="UP000008311"/>
    </source>
</evidence>
<dbReference type="PANTHER" id="PTHR35101:SF12">
    <property type="entry name" value="OS02G0162600 PROTEIN"/>
    <property type="match status" value="1"/>
</dbReference>